<dbReference type="EMBL" id="JBHUHF010000001">
    <property type="protein sequence ID" value="MFD2024469.1"/>
    <property type="molecule type" value="Genomic_DNA"/>
</dbReference>
<feature type="transmembrane region" description="Helical" evidence="1">
    <location>
        <begin position="103"/>
        <end position="126"/>
    </location>
</feature>
<accession>A0ABW4V2G8</accession>
<comment type="caution">
    <text evidence="2">The sequence shown here is derived from an EMBL/GenBank/DDBJ whole genome shotgun (WGS) entry which is preliminary data.</text>
</comment>
<feature type="transmembrane region" description="Helical" evidence="1">
    <location>
        <begin position="62"/>
        <end position="82"/>
    </location>
</feature>
<feature type="transmembrane region" description="Helical" evidence="1">
    <location>
        <begin position="138"/>
        <end position="158"/>
    </location>
</feature>
<keyword evidence="3" id="KW-1185">Reference proteome</keyword>
<name>A0ABW4V2G8_9MICO</name>
<sequence>MTTFTALAPAPRWSRFAAHAVTFVVLPSSLWRIGVALGANLGYTDEGRAALVGDTVWGPAYMIALSVLAEVAALLTLALVRSRPVEVPRWSPVLRGRPLPRRFVLAVAWTGVALTAVIWTPFVVWWTLPHDDMTTTGALLVGFLYLPLVAWAPLLAAVTSSYQRRTARGTR</sequence>
<dbReference type="RefSeq" id="WP_377196410.1">
    <property type="nucleotide sequence ID" value="NZ_JBHUHF010000001.1"/>
</dbReference>
<proteinExistence type="predicted"/>
<keyword evidence="1" id="KW-0812">Transmembrane</keyword>
<reference evidence="3" key="1">
    <citation type="journal article" date="2019" name="Int. J. Syst. Evol. Microbiol.">
        <title>The Global Catalogue of Microorganisms (GCM) 10K type strain sequencing project: providing services to taxonomists for standard genome sequencing and annotation.</title>
        <authorList>
            <consortium name="The Broad Institute Genomics Platform"/>
            <consortium name="The Broad Institute Genome Sequencing Center for Infectious Disease"/>
            <person name="Wu L."/>
            <person name="Ma J."/>
        </authorList>
    </citation>
    <scope>NUCLEOTIDE SEQUENCE [LARGE SCALE GENOMIC DNA]</scope>
    <source>
        <strain evidence="3">CCM 7043</strain>
    </source>
</reference>
<evidence type="ECO:0000313" key="2">
    <source>
        <dbReference type="EMBL" id="MFD2024469.1"/>
    </source>
</evidence>
<evidence type="ECO:0000256" key="1">
    <source>
        <dbReference type="SAM" id="Phobius"/>
    </source>
</evidence>
<protein>
    <submittedName>
        <fullName evidence="2">Uncharacterized protein</fullName>
    </submittedName>
</protein>
<keyword evidence="1" id="KW-0472">Membrane</keyword>
<evidence type="ECO:0000313" key="3">
    <source>
        <dbReference type="Proteomes" id="UP001597338"/>
    </source>
</evidence>
<dbReference type="Proteomes" id="UP001597338">
    <property type="component" value="Unassembled WGS sequence"/>
</dbReference>
<organism evidence="2 3">
    <name type="scientific">Promicromonospora aerolata</name>
    <dbReference type="NCBI Taxonomy" id="195749"/>
    <lineage>
        <taxon>Bacteria</taxon>
        <taxon>Bacillati</taxon>
        <taxon>Actinomycetota</taxon>
        <taxon>Actinomycetes</taxon>
        <taxon>Micrococcales</taxon>
        <taxon>Promicromonosporaceae</taxon>
        <taxon>Promicromonospora</taxon>
    </lineage>
</organism>
<keyword evidence="1" id="KW-1133">Transmembrane helix</keyword>
<gene>
    <name evidence="2" type="ORF">ACFSL2_02995</name>
</gene>